<evidence type="ECO:0000256" key="1">
    <source>
        <dbReference type="SAM" id="MobiDB-lite"/>
    </source>
</evidence>
<proteinExistence type="predicted"/>
<dbReference type="Proteomes" id="UP001432322">
    <property type="component" value="Unassembled WGS sequence"/>
</dbReference>
<feature type="non-terminal residue" evidence="2">
    <location>
        <position position="1"/>
    </location>
</feature>
<feature type="compositionally biased region" description="Low complexity" evidence="1">
    <location>
        <begin position="245"/>
        <end position="259"/>
    </location>
</feature>
<dbReference type="AlphaFoldDB" id="A0AAV5WGQ5"/>
<gene>
    <name evidence="2" type="ORF">PFISCL1PPCAC_20952</name>
</gene>
<feature type="region of interest" description="Disordered" evidence="1">
    <location>
        <begin position="229"/>
        <end position="299"/>
    </location>
</feature>
<feature type="region of interest" description="Disordered" evidence="1">
    <location>
        <begin position="344"/>
        <end position="387"/>
    </location>
</feature>
<feature type="compositionally biased region" description="Basic and acidic residues" evidence="1">
    <location>
        <begin position="261"/>
        <end position="274"/>
    </location>
</feature>
<evidence type="ECO:0000313" key="2">
    <source>
        <dbReference type="EMBL" id="GMT29655.1"/>
    </source>
</evidence>
<feature type="compositionally biased region" description="Low complexity" evidence="1">
    <location>
        <begin position="347"/>
        <end position="358"/>
    </location>
</feature>
<reference evidence="2" key="1">
    <citation type="submission" date="2023-10" db="EMBL/GenBank/DDBJ databases">
        <title>Genome assembly of Pristionchus species.</title>
        <authorList>
            <person name="Yoshida K."/>
            <person name="Sommer R.J."/>
        </authorList>
    </citation>
    <scope>NUCLEOTIDE SEQUENCE</scope>
    <source>
        <strain evidence="2">RS5133</strain>
    </source>
</reference>
<dbReference type="EMBL" id="BTSY01000005">
    <property type="protein sequence ID" value="GMT29655.1"/>
    <property type="molecule type" value="Genomic_DNA"/>
</dbReference>
<protein>
    <submittedName>
        <fullName evidence="2">Uncharacterized protein</fullName>
    </submittedName>
</protein>
<keyword evidence="3" id="KW-1185">Reference proteome</keyword>
<organism evidence="2 3">
    <name type="scientific">Pristionchus fissidentatus</name>
    <dbReference type="NCBI Taxonomy" id="1538716"/>
    <lineage>
        <taxon>Eukaryota</taxon>
        <taxon>Metazoa</taxon>
        <taxon>Ecdysozoa</taxon>
        <taxon>Nematoda</taxon>
        <taxon>Chromadorea</taxon>
        <taxon>Rhabditida</taxon>
        <taxon>Rhabditina</taxon>
        <taxon>Diplogasteromorpha</taxon>
        <taxon>Diplogasteroidea</taxon>
        <taxon>Neodiplogasteridae</taxon>
        <taxon>Pristionchus</taxon>
    </lineage>
</organism>
<evidence type="ECO:0000313" key="3">
    <source>
        <dbReference type="Proteomes" id="UP001432322"/>
    </source>
</evidence>
<sequence length="387" mass="44686">RKTEGSNPTDEVIHFSLCQSTMRVGLGLLCVATVAAASWLGDEYWTLIGPRGTPIQGDSANFARVAHYFKKDENNRYVAFWMTNTHYAGRMFEQFGEAFLKEGEDKYCARFTGERGEAVETCENFRILSVPERFRGRTIFEWVKIDSINGQESDKIGYNDHRICAFAYDPEQTSGGVTYSDFTFGDAVPSKGVANAVNRQLSKSGNFDNYLLRFLLEEGQARTNVAANEHHTAHRHHVERQPNTQHQQQHQQEQQSQQEAEYQRRLAEYNERVRQQQLQQQQQPEPQERQSRPQSIGDKTKFICDTYGRIFEKRMREDGRLGYFNYDITKNGGVRPACEMIGETAGQQPQQPVVQPVQHRLDDQQQPRPYPVRRSCNRQKKDVDEDC</sequence>
<accession>A0AAV5WGQ5</accession>
<name>A0AAV5WGQ5_9BILA</name>
<comment type="caution">
    <text evidence="2">The sequence shown here is derived from an EMBL/GenBank/DDBJ whole genome shotgun (WGS) entry which is preliminary data.</text>
</comment>
<feature type="compositionally biased region" description="Low complexity" evidence="1">
    <location>
        <begin position="275"/>
        <end position="285"/>
    </location>
</feature>